<keyword evidence="7" id="KW-0325">Glycoprotein</keyword>
<dbReference type="GO" id="GO:0015179">
    <property type="term" value="F:L-amino acid transmembrane transporter activity"/>
    <property type="evidence" value="ECO:0007669"/>
    <property type="project" value="TreeGrafter"/>
</dbReference>
<dbReference type="InterPro" id="IPR037272">
    <property type="entry name" value="SNS_sf"/>
</dbReference>
<keyword evidence="3" id="KW-0813">Transport</keyword>
<dbReference type="GO" id="GO:0005886">
    <property type="term" value="C:plasma membrane"/>
    <property type="evidence" value="ECO:0007669"/>
    <property type="project" value="TreeGrafter"/>
</dbReference>
<gene>
    <name evidence="9" type="ORF">PSTG_19461</name>
</gene>
<evidence type="ECO:0000256" key="8">
    <source>
        <dbReference type="SAM" id="Phobius"/>
    </source>
</evidence>
<evidence type="ECO:0000313" key="10">
    <source>
        <dbReference type="Proteomes" id="UP000054564"/>
    </source>
</evidence>
<keyword evidence="4 8" id="KW-0812">Transmembrane</keyword>
<dbReference type="GO" id="GO:0089718">
    <property type="term" value="P:amino acid import across plasma membrane"/>
    <property type="evidence" value="ECO:0007669"/>
    <property type="project" value="TreeGrafter"/>
</dbReference>
<reference evidence="10" key="1">
    <citation type="submission" date="2014-03" db="EMBL/GenBank/DDBJ databases">
        <title>The Genome Sequence of Puccinia striiformis f. sp. tritici PST-78.</title>
        <authorList>
            <consortium name="The Broad Institute Genome Sequencing Platform"/>
            <person name="Cuomo C."/>
            <person name="Hulbert S."/>
            <person name="Chen X."/>
            <person name="Walker B."/>
            <person name="Young S.K."/>
            <person name="Zeng Q."/>
            <person name="Gargeya S."/>
            <person name="Fitzgerald M."/>
            <person name="Haas B."/>
            <person name="Abouelleil A."/>
            <person name="Alvarado L."/>
            <person name="Arachchi H.M."/>
            <person name="Berlin A.M."/>
            <person name="Chapman S.B."/>
            <person name="Goldberg J."/>
            <person name="Griggs A."/>
            <person name="Gujja S."/>
            <person name="Hansen M."/>
            <person name="Howarth C."/>
            <person name="Imamovic A."/>
            <person name="Larimer J."/>
            <person name="McCowan C."/>
            <person name="Montmayeur A."/>
            <person name="Murphy C."/>
            <person name="Neiman D."/>
            <person name="Pearson M."/>
            <person name="Priest M."/>
            <person name="Roberts A."/>
            <person name="Saif S."/>
            <person name="Shea T."/>
            <person name="Sisk P."/>
            <person name="Sykes S."/>
            <person name="Wortman J."/>
            <person name="Nusbaum C."/>
            <person name="Birren B."/>
        </authorList>
    </citation>
    <scope>NUCLEOTIDE SEQUENCE [LARGE SCALE GENOMIC DNA]</scope>
    <source>
        <strain evidence="10">race PST-78</strain>
    </source>
</reference>
<evidence type="ECO:0000256" key="1">
    <source>
        <dbReference type="ARBA" id="ARBA00004141"/>
    </source>
</evidence>
<evidence type="ECO:0000256" key="4">
    <source>
        <dbReference type="ARBA" id="ARBA00022692"/>
    </source>
</evidence>
<dbReference type="InterPro" id="IPR000175">
    <property type="entry name" value="Na/ntran_symport"/>
</dbReference>
<dbReference type="Proteomes" id="UP000054564">
    <property type="component" value="Unassembled WGS sequence"/>
</dbReference>
<keyword evidence="10" id="KW-1185">Reference proteome</keyword>
<evidence type="ECO:0000256" key="3">
    <source>
        <dbReference type="ARBA" id="ARBA00022448"/>
    </source>
</evidence>
<feature type="non-terminal residue" evidence="9">
    <location>
        <position position="81"/>
    </location>
</feature>
<sequence length="81" mass="8715">VLPWTYCQPEWGSICVASAATASDNSTFGNGTAHISSAELYFTKTVLREKDSIADGLGGLNWDLVLCLLLAWLIIGTILIK</sequence>
<dbReference type="AlphaFoldDB" id="A0A0L0UJP7"/>
<evidence type="ECO:0000256" key="7">
    <source>
        <dbReference type="ARBA" id="ARBA00023180"/>
    </source>
</evidence>
<proteinExistence type="inferred from homology"/>
<dbReference type="PANTHER" id="PTHR11616">
    <property type="entry name" value="SODIUM/CHLORIDE DEPENDENT TRANSPORTER"/>
    <property type="match status" value="1"/>
</dbReference>
<organism evidence="9 10">
    <name type="scientific">Puccinia striiformis f. sp. tritici PST-78</name>
    <dbReference type="NCBI Taxonomy" id="1165861"/>
    <lineage>
        <taxon>Eukaryota</taxon>
        <taxon>Fungi</taxon>
        <taxon>Dikarya</taxon>
        <taxon>Basidiomycota</taxon>
        <taxon>Pucciniomycotina</taxon>
        <taxon>Pucciniomycetes</taxon>
        <taxon>Pucciniales</taxon>
        <taxon>Pucciniaceae</taxon>
        <taxon>Puccinia</taxon>
    </lineage>
</organism>
<comment type="subcellular location">
    <subcellularLocation>
        <location evidence="1">Membrane</location>
        <topology evidence="1">Multi-pass membrane protein</topology>
    </subcellularLocation>
</comment>
<protein>
    <submittedName>
        <fullName evidence="9">Uncharacterized protein</fullName>
    </submittedName>
</protein>
<keyword evidence="6 8" id="KW-0472">Membrane</keyword>
<accession>A0A0L0UJP7</accession>
<evidence type="ECO:0000313" key="9">
    <source>
        <dbReference type="EMBL" id="KNE87160.1"/>
    </source>
</evidence>
<dbReference type="SUPFAM" id="SSF161070">
    <property type="entry name" value="SNF-like"/>
    <property type="match status" value="1"/>
</dbReference>
<evidence type="ECO:0000256" key="5">
    <source>
        <dbReference type="ARBA" id="ARBA00022989"/>
    </source>
</evidence>
<evidence type="ECO:0000256" key="6">
    <source>
        <dbReference type="ARBA" id="ARBA00023136"/>
    </source>
</evidence>
<comment type="caution">
    <text evidence="9">The sequence shown here is derived from an EMBL/GenBank/DDBJ whole genome shotgun (WGS) entry which is preliminary data.</text>
</comment>
<comment type="similarity">
    <text evidence="2">Belongs to the sodium:neurotransmitter symporter (SNF) (TC 2.A.22) family.</text>
</comment>
<dbReference type="Pfam" id="PF00209">
    <property type="entry name" value="SNF"/>
    <property type="match status" value="1"/>
</dbReference>
<dbReference type="EMBL" id="AJIL01006499">
    <property type="protein sequence ID" value="KNE87160.1"/>
    <property type="molecule type" value="Genomic_DNA"/>
</dbReference>
<evidence type="ECO:0000256" key="2">
    <source>
        <dbReference type="ARBA" id="ARBA00006459"/>
    </source>
</evidence>
<name>A0A0L0UJP7_9BASI</name>
<feature type="non-terminal residue" evidence="9">
    <location>
        <position position="1"/>
    </location>
</feature>
<dbReference type="GO" id="GO:0005283">
    <property type="term" value="F:amino acid:sodium symporter activity"/>
    <property type="evidence" value="ECO:0007669"/>
    <property type="project" value="TreeGrafter"/>
</dbReference>
<feature type="transmembrane region" description="Helical" evidence="8">
    <location>
        <begin position="60"/>
        <end position="80"/>
    </location>
</feature>
<keyword evidence="5 8" id="KW-1133">Transmembrane helix</keyword>
<dbReference type="STRING" id="1165861.A0A0L0UJP7"/>
<dbReference type="PANTHER" id="PTHR11616:SF321">
    <property type="entry name" value="SODIUM-DEPENDENT NUTRIENT AMINO ACID TRANSPORTER 1-RELATED"/>
    <property type="match status" value="1"/>
</dbReference>